<feature type="transmembrane region" description="Helical" evidence="1">
    <location>
        <begin position="33"/>
        <end position="52"/>
    </location>
</feature>
<keyword evidence="3" id="KW-1185">Reference proteome</keyword>
<evidence type="ECO:0000313" key="2">
    <source>
        <dbReference type="EMBL" id="MCQ4632366.1"/>
    </source>
</evidence>
<feature type="transmembrane region" description="Helical" evidence="1">
    <location>
        <begin position="6"/>
        <end position="26"/>
    </location>
</feature>
<keyword evidence="1" id="KW-0472">Membrane</keyword>
<gene>
    <name evidence="2" type="ORF">GB927_020120</name>
</gene>
<proteinExistence type="predicted"/>
<sequence>MGAFSVFHWLIVVVCIVNVFALWRLLPRSGIPNWVGILGIFPPFAFILLWIVSFKKWPSNV</sequence>
<dbReference type="EMBL" id="WHSB02000007">
    <property type="protein sequence ID" value="MCQ4632366.1"/>
    <property type="molecule type" value="Genomic_DNA"/>
</dbReference>
<evidence type="ECO:0000313" key="3">
    <source>
        <dbReference type="Proteomes" id="UP000996601"/>
    </source>
</evidence>
<protein>
    <recommendedName>
        <fullName evidence="4">DUF805 domain-containing protein</fullName>
    </recommendedName>
</protein>
<keyword evidence="1" id="KW-0812">Transmembrane</keyword>
<evidence type="ECO:0000256" key="1">
    <source>
        <dbReference type="SAM" id="Phobius"/>
    </source>
</evidence>
<name>A0ABT1RBH4_9HYPH</name>
<organism evidence="2 3">
    <name type="scientific">Shinella lacus</name>
    <dbReference type="NCBI Taxonomy" id="2654216"/>
    <lineage>
        <taxon>Bacteria</taxon>
        <taxon>Pseudomonadati</taxon>
        <taxon>Pseudomonadota</taxon>
        <taxon>Alphaproteobacteria</taxon>
        <taxon>Hyphomicrobiales</taxon>
        <taxon>Rhizobiaceae</taxon>
        <taxon>Shinella</taxon>
    </lineage>
</organism>
<accession>A0ABT1RBH4</accession>
<reference evidence="2" key="1">
    <citation type="submission" date="2021-07" db="EMBL/GenBank/DDBJ databases">
        <title>Shinella sp. nov., a novel member of the genus Shinella from water.</title>
        <authorList>
            <person name="Deng Y."/>
        </authorList>
    </citation>
    <scope>NUCLEOTIDE SEQUENCE</scope>
    <source>
        <strain evidence="2">CPCC 100929</strain>
    </source>
</reference>
<evidence type="ECO:0008006" key="4">
    <source>
        <dbReference type="Google" id="ProtNLM"/>
    </source>
</evidence>
<keyword evidence="1" id="KW-1133">Transmembrane helix</keyword>
<dbReference type="Proteomes" id="UP000996601">
    <property type="component" value="Unassembled WGS sequence"/>
</dbReference>
<comment type="caution">
    <text evidence="2">The sequence shown here is derived from an EMBL/GenBank/DDBJ whole genome shotgun (WGS) entry which is preliminary data.</text>
</comment>